<dbReference type="OrthoDB" id="840164at2"/>
<name>A0A074KUW9_9BACT</name>
<accession>A0A074KUW9</accession>
<dbReference type="EMBL" id="JMIH01000028">
    <property type="protein sequence ID" value="KEO72050.1"/>
    <property type="molecule type" value="Genomic_DNA"/>
</dbReference>
<keyword evidence="2" id="KW-1185">Reference proteome</keyword>
<gene>
    <name evidence="1" type="ORF">EL17_19240</name>
</gene>
<proteinExistence type="predicted"/>
<evidence type="ECO:0000313" key="1">
    <source>
        <dbReference type="EMBL" id="KEO72050.1"/>
    </source>
</evidence>
<reference evidence="1 2" key="1">
    <citation type="submission" date="2014-04" db="EMBL/GenBank/DDBJ databases">
        <title>Characterization and application of a salt tolerant electro-active bacterium.</title>
        <authorList>
            <person name="Yang L."/>
            <person name="Wei S."/>
            <person name="Tay Q.X.M."/>
        </authorList>
    </citation>
    <scope>NUCLEOTIDE SEQUENCE [LARGE SCALE GENOMIC DNA]</scope>
    <source>
        <strain evidence="1 2">LY1</strain>
    </source>
</reference>
<sequence length="67" mass="7810">MTELIIYAAIFLLLIAHTVMAGSMYMKVHQNKSLSLEEKNLWKLRALIFPAYYYTLYRKATPPSKDV</sequence>
<dbReference type="STRING" id="1048983.EL17_19240"/>
<evidence type="ECO:0000313" key="2">
    <source>
        <dbReference type="Proteomes" id="UP000027821"/>
    </source>
</evidence>
<comment type="caution">
    <text evidence="1">The sequence shown here is derived from an EMBL/GenBank/DDBJ whole genome shotgun (WGS) entry which is preliminary data.</text>
</comment>
<dbReference type="AlphaFoldDB" id="A0A074KUW9"/>
<dbReference type="eggNOG" id="ENOG50333EJ">
    <property type="taxonomic scope" value="Bacteria"/>
</dbReference>
<organism evidence="1 2">
    <name type="scientific">Anditalea andensis</name>
    <dbReference type="NCBI Taxonomy" id="1048983"/>
    <lineage>
        <taxon>Bacteria</taxon>
        <taxon>Pseudomonadati</taxon>
        <taxon>Bacteroidota</taxon>
        <taxon>Cytophagia</taxon>
        <taxon>Cytophagales</taxon>
        <taxon>Cytophagaceae</taxon>
        <taxon>Anditalea</taxon>
    </lineage>
</organism>
<dbReference type="Proteomes" id="UP000027821">
    <property type="component" value="Unassembled WGS sequence"/>
</dbReference>
<protein>
    <submittedName>
        <fullName evidence="1">Uncharacterized protein</fullName>
    </submittedName>
</protein>